<feature type="signal peptide" evidence="1">
    <location>
        <begin position="1"/>
        <end position="27"/>
    </location>
</feature>
<sequence length="855" mass="95722" precursor="true">MSMMIRIARSRLLCCMAIFFVALQATAAEPSAAKSTHPRLLLTQDQVPQFRVRVQVDGSLNKRYFDRIGLCADHVPAPAPGWKPLMADFMQSPHFIAVDAMRKKLIAASHSALKFAIAPEFYDDHGTSAAACAMDIVNKWNPQWIIDQYRHKIDNSGDDHEGAQLIMYMALVYDMAYDKFSKTERQQVIDWLARGVVTAAESEKLLYAAYEPYPRQNHQACLLAACGLVALAIKDEVHLISDPVNRETMQRQLKVTNENIPRFILDRAALADGRAWEGSAYGTYTLPFAMLWGRAYNNAYDADVFAGKGIENIIRWYAHSRAAFGLHQLVEYGDDYDRYGGFGEMLILFEQGNADGHDLWLLEYLHPGGDMFAGAAKTEQAYTDPFLSYPLFYPQNLQPIGPTAAAQQPTQYFRDFRNKSGGEVHFKNQFIQTPGGDDTVQMVLYSHRDEISKGGLAQGSLRLYAYGEKFTEEEGRSSRKTAWWGSMKQFTTFDYFNADCGNDGSLPKYQFYAQRKNPGLGRLAGFIAGDFADYARADGRFPLGDPSLNAAPHPNNNRFRLACSPSDDPTQPTYCEPVRRADRMVMMLKSTDDNSAAKPLFVIVDDYNINGAEQTYRWRWHAPRQPIAEPGKRPRDPTKHDFVIDGVGSVDSPIRIYDPHLDRTKLEITFIQPEQFDLHFTRFTPEDDINHALFEATKTAVNPRFFAVLFPRKNGFERPMIESIESTNPAAAGCRITWSDLGVDQIVTGRGKDVAIGPLRTDARMAVTRTVDGSVVAYALGEGRYLHSDSRSLVSGMDGVASLSMSGKRLSISGSCHTGRFYGPDIATIMVNNQAVSFSRDGQDVLFEIPPITPQ</sequence>
<keyword evidence="3" id="KW-1185">Reference proteome</keyword>
<accession>A0A518G991</accession>
<proteinExistence type="predicted"/>
<dbReference type="Proteomes" id="UP000318017">
    <property type="component" value="Chromosome"/>
</dbReference>
<reference evidence="2 3" key="1">
    <citation type="submission" date="2019-02" db="EMBL/GenBank/DDBJ databases">
        <title>Deep-cultivation of Planctomycetes and their phenomic and genomic characterization uncovers novel biology.</title>
        <authorList>
            <person name="Wiegand S."/>
            <person name="Jogler M."/>
            <person name="Boedeker C."/>
            <person name="Pinto D."/>
            <person name="Vollmers J."/>
            <person name="Rivas-Marin E."/>
            <person name="Kohn T."/>
            <person name="Peeters S.H."/>
            <person name="Heuer A."/>
            <person name="Rast P."/>
            <person name="Oberbeckmann S."/>
            <person name="Bunk B."/>
            <person name="Jeske O."/>
            <person name="Meyerdierks A."/>
            <person name="Storesund J.E."/>
            <person name="Kallscheuer N."/>
            <person name="Luecker S."/>
            <person name="Lage O.M."/>
            <person name="Pohl T."/>
            <person name="Merkel B.J."/>
            <person name="Hornburger P."/>
            <person name="Mueller R.-W."/>
            <person name="Bruemmer F."/>
            <person name="Labrenz M."/>
            <person name="Spormann A.M."/>
            <person name="Op den Camp H."/>
            <person name="Overmann J."/>
            <person name="Amann R."/>
            <person name="Jetten M.S.M."/>
            <person name="Mascher T."/>
            <person name="Medema M.H."/>
            <person name="Devos D.P."/>
            <person name="Kaster A.-K."/>
            <person name="Ovreas L."/>
            <person name="Rohde M."/>
            <person name="Galperin M.Y."/>
            <person name="Jogler C."/>
        </authorList>
    </citation>
    <scope>NUCLEOTIDE SEQUENCE [LARGE SCALE GENOMIC DNA]</scope>
    <source>
        <strain evidence="2 3">Q31a</strain>
    </source>
</reference>
<evidence type="ECO:0000313" key="3">
    <source>
        <dbReference type="Proteomes" id="UP000318017"/>
    </source>
</evidence>
<dbReference type="Gene3D" id="1.50.10.100">
    <property type="entry name" value="Chondroitin AC/alginate lyase"/>
    <property type="match status" value="1"/>
</dbReference>
<keyword evidence="1" id="KW-0732">Signal</keyword>
<evidence type="ECO:0000256" key="1">
    <source>
        <dbReference type="SAM" id="SignalP"/>
    </source>
</evidence>
<evidence type="ECO:0000313" key="2">
    <source>
        <dbReference type="EMBL" id="QDV25142.1"/>
    </source>
</evidence>
<dbReference type="EMBL" id="CP036298">
    <property type="protein sequence ID" value="QDV25142.1"/>
    <property type="molecule type" value="Genomic_DNA"/>
</dbReference>
<dbReference type="Gene3D" id="2.70.98.70">
    <property type="match status" value="1"/>
</dbReference>
<dbReference type="InterPro" id="IPR008929">
    <property type="entry name" value="Chondroitin_lyas"/>
</dbReference>
<protein>
    <recommendedName>
        <fullName evidence="4">Heparinase II/III-like protein</fullName>
    </recommendedName>
</protein>
<evidence type="ECO:0008006" key="4">
    <source>
        <dbReference type="Google" id="ProtNLM"/>
    </source>
</evidence>
<name>A0A518G991_9BACT</name>
<feature type="chain" id="PRO_5021697734" description="Heparinase II/III-like protein" evidence="1">
    <location>
        <begin position="28"/>
        <end position="855"/>
    </location>
</feature>
<dbReference type="AlphaFoldDB" id="A0A518G991"/>
<dbReference type="KEGG" id="ahel:Q31a_34650"/>
<organism evidence="2 3">
    <name type="scientific">Aureliella helgolandensis</name>
    <dbReference type="NCBI Taxonomy" id="2527968"/>
    <lineage>
        <taxon>Bacteria</taxon>
        <taxon>Pseudomonadati</taxon>
        <taxon>Planctomycetota</taxon>
        <taxon>Planctomycetia</taxon>
        <taxon>Pirellulales</taxon>
        <taxon>Pirellulaceae</taxon>
        <taxon>Aureliella</taxon>
    </lineage>
</organism>
<gene>
    <name evidence="2" type="ORF">Q31a_34650</name>
</gene>